<protein>
    <submittedName>
        <fullName evidence="1">Uncharacterized protein</fullName>
    </submittedName>
</protein>
<evidence type="ECO:0000313" key="1">
    <source>
        <dbReference type="EMBL" id="CUV12223.1"/>
    </source>
</evidence>
<accession>A0A0S4TRU9</accession>
<sequence>MLQRRSRTRRIVRADAQGASTAQRVLVGTDGLTSPM</sequence>
<gene>
    <name evidence="1" type="ORF">RUN39_v1_330005</name>
</gene>
<dbReference type="AlphaFoldDB" id="A0A0S4TRU9"/>
<proteinExistence type="predicted"/>
<dbReference type="EMBL" id="LN899819">
    <property type="protein sequence ID" value="CUV12223.1"/>
    <property type="molecule type" value="Genomic_DNA"/>
</dbReference>
<name>A0A0S4TRU9_RALSL</name>
<reference evidence="1" key="1">
    <citation type="submission" date="2015-10" db="EMBL/GenBank/DDBJ databases">
        <authorList>
            <person name="Gilbert D.G."/>
        </authorList>
    </citation>
    <scope>NUCLEOTIDE SEQUENCE</scope>
    <source>
        <strain evidence="1">Phyl III-seqv23</strain>
    </source>
</reference>
<organism evidence="1">
    <name type="scientific">Ralstonia solanacearum</name>
    <name type="common">Pseudomonas solanacearum</name>
    <dbReference type="NCBI Taxonomy" id="305"/>
    <lineage>
        <taxon>Bacteria</taxon>
        <taxon>Pseudomonadati</taxon>
        <taxon>Pseudomonadota</taxon>
        <taxon>Betaproteobacteria</taxon>
        <taxon>Burkholderiales</taxon>
        <taxon>Burkholderiaceae</taxon>
        <taxon>Ralstonia</taxon>
        <taxon>Ralstonia solanacearum species complex</taxon>
    </lineage>
</organism>